<feature type="transmembrane region" description="Helical" evidence="11">
    <location>
        <begin position="327"/>
        <end position="345"/>
    </location>
</feature>
<evidence type="ECO:0000256" key="7">
    <source>
        <dbReference type="ARBA" id="ARBA00037281"/>
    </source>
</evidence>
<evidence type="ECO:0000256" key="4">
    <source>
        <dbReference type="ARBA" id="ARBA00022679"/>
    </source>
</evidence>
<comment type="subcellular location">
    <subcellularLocation>
        <location evidence="1">Cell membrane</location>
    </subcellularLocation>
</comment>
<evidence type="ECO:0000256" key="3">
    <source>
        <dbReference type="ARBA" id="ARBA00022676"/>
    </source>
</evidence>
<evidence type="ECO:0000256" key="1">
    <source>
        <dbReference type="ARBA" id="ARBA00004236"/>
    </source>
</evidence>
<dbReference type="PANTHER" id="PTHR43646:SF2">
    <property type="entry name" value="GLYCOSYLTRANSFERASE 2-LIKE DOMAIN-CONTAINING PROTEIN"/>
    <property type="match status" value="1"/>
</dbReference>
<evidence type="ECO:0000256" key="10">
    <source>
        <dbReference type="ARBA" id="ARBA00040345"/>
    </source>
</evidence>
<dbReference type="GO" id="GO:0005886">
    <property type="term" value="C:plasma membrane"/>
    <property type="evidence" value="ECO:0007669"/>
    <property type="project" value="UniProtKB-SubCell"/>
</dbReference>
<evidence type="ECO:0000313" key="14">
    <source>
        <dbReference type="Proteomes" id="UP000321363"/>
    </source>
</evidence>
<dbReference type="CDD" id="cd00761">
    <property type="entry name" value="Glyco_tranf_GTA_type"/>
    <property type="match status" value="1"/>
</dbReference>
<evidence type="ECO:0000256" key="5">
    <source>
        <dbReference type="ARBA" id="ARBA00022746"/>
    </source>
</evidence>
<dbReference type="Pfam" id="PF00535">
    <property type="entry name" value="Glycos_transf_2"/>
    <property type="match status" value="1"/>
</dbReference>
<comment type="pathway">
    <text evidence="8">Carotenoid biosynthesis; staphyloxanthin biosynthesis; staphyloxanthin from farnesyl diphosphate: step 4/5.</text>
</comment>
<dbReference type="GO" id="GO:0016117">
    <property type="term" value="P:carotenoid biosynthetic process"/>
    <property type="evidence" value="ECO:0007669"/>
    <property type="project" value="UniProtKB-KW"/>
</dbReference>
<comment type="similarity">
    <text evidence="9">Belongs to the glycosyltransferase 2 family. CrtQ subfamily.</text>
</comment>
<feature type="transmembrane region" description="Helical" evidence="11">
    <location>
        <begin position="270"/>
        <end position="292"/>
    </location>
</feature>
<evidence type="ECO:0000256" key="2">
    <source>
        <dbReference type="ARBA" id="ARBA00022475"/>
    </source>
</evidence>
<organism evidence="13 14">
    <name type="scientific">Metabacillus litoralis</name>
    <dbReference type="NCBI Taxonomy" id="152268"/>
    <lineage>
        <taxon>Bacteria</taxon>
        <taxon>Bacillati</taxon>
        <taxon>Bacillota</taxon>
        <taxon>Bacilli</taxon>
        <taxon>Bacillales</taxon>
        <taxon>Bacillaceae</taxon>
        <taxon>Metabacillus</taxon>
    </lineage>
</organism>
<dbReference type="PANTHER" id="PTHR43646">
    <property type="entry name" value="GLYCOSYLTRANSFERASE"/>
    <property type="match status" value="1"/>
</dbReference>
<keyword evidence="5" id="KW-0125">Carotenoid biosynthesis</keyword>
<dbReference type="SUPFAM" id="SSF53448">
    <property type="entry name" value="Nucleotide-diphospho-sugar transferases"/>
    <property type="match status" value="1"/>
</dbReference>
<proteinExistence type="inferred from homology"/>
<comment type="function">
    <text evidence="7">Catalyzes the glycosylation of 4,4'-diaponeurosporenoate, i.e. the esterification of glucose at the C1'' position with the carboxyl group of 4,4'-diaponeurosporenic acid, to form glycosyl-4,4'-diaponeurosporenoate. This is a step in the biosynthesis of staphyloxanthin, an orange pigment present in most staphylococci strains.</text>
</comment>
<keyword evidence="2" id="KW-1003">Cell membrane</keyword>
<sequence>MMIAGILAISLFLILCYHVPKIKLENLENVESALKSLSIIIPARNEEETIRTILNSIKSQADQPLEIIVVDDHSSDQTKNIALEYNVKVVDNPPLPQGWLGKSWACWNGARVAKGDYLMFVDADTWFAPNGLKKAISFFESSKYEIITIHPYHHMNKFYEKFSSFFHLIVFISSGVTTLLSKRLIKKGGFGQSLLCKRTSYFAIGGHESIKGEVVENLAFVQHASARNNSVYAVGGYDVINMRMYHNGISSVFKGWGKSFASGSKKTQPVLMIFIVLWISSLFTFLTNSFTIIVDNPYIFLIIYSTISFLFYKMLKVIGNFTILDAFLFPLHILFFLAVFCFSLFKTYVLKNTSWKGRTIIMTKHGDDQEL</sequence>
<evidence type="ECO:0000313" key="13">
    <source>
        <dbReference type="EMBL" id="TXC85648.1"/>
    </source>
</evidence>
<feature type="domain" description="Glycosyltransferase 2-like" evidence="12">
    <location>
        <begin position="38"/>
        <end position="164"/>
    </location>
</feature>
<name>A0A5C6VQE6_9BACI</name>
<reference evidence="13 14" key="1">
    <citation type="journal article" date="2005" name="Int. J. Syst. Evol. Microbiol.">
        <title>Bacillus litoralis sp. nov., isolated from a tidal flat of the Yellow Sea in Korea.</title>
        <authorList>
            <person name="Yoon J.H."/>
            <person name="Oh T.K."/>
        </authorList>
    </citation>
    <scope>NUCLEOTIDE SEQUENCE [LARGE SCALE GENOMIC DNA]</scope>
    <source>
        <strain evidence="13 14">SW-211</strain>
    </source>
</reference>
<gene>
    <name evidence="13" type="ORF">FS935_19985</name>
</gene>
<dbReference type="InterPro" id="IPR001173">
    <property type="entry name" value="Glyco_trans_2-like"/>
</dbReference>
<dbReference type="EMBL" id="VOQF01000017">
    <property type="protein sequence ID" value="TXC85648.1"/>
    <property type="molecule type" value="Genomic_DNA"/>
</dbReference>
<keyword evidence="14" id="KW-1185">Reference proteome</keyword>
<keyword evidence="6 11" id="KW-0472">Membrane</keyword>
<feature type="transmembrane region" description="Helical" evidence="11">
    <location>
        <begin position="298"/>
        <end position="315"/>
    </location>
</feature>
<accession>A0A5C6VQE6</accession>
<dbReference type="Gene3D" id="3.90.550.10">
    <property type="entry name" value="Spore Coat Polysaccharide Biosynthesis Protein SpsA, Chain A"/>
    <property type="match status" value="1"/>
</dbReference>
<evidence type="ECO:0000256" key="9">
    <source>
        <dbReference type="ARBA" id="ARBA00038120"/>
    </source>
</evidence>
<comment type="caution">
    <text evidence="13">The sequence shown here is derived from an EMBL/GenBank/DDBJ whole genome shotgun (WGS) entry which is preliminary data.</text>
</comment>
<dbReference type="InterPro" id="IPR029044">
    <property type="entry name" value="Nucleotide-diphossugar_trans"/>
</dbReference>
<keyword evidence="11" id="KW-0812">Transmembrane</keyword>
<evidence type="ECO:0000256" key="11">
    <source>
        <dbReference type="SAM" id="Phobius"/>
    </source>
</evidence>
<dbReference type="Proteomes" id="UP000321363">
    <property type="component" value="Unassembled WGS sequence"/>
</dbReference>
<evidence type="ECO:0000256" key="6">
    <source>
        <dbReference type="ARBA" id="ARBA00023136"/>
    </source>
</evidence>
<keyword evidence="3" id="KW-0328">Glycosyltransferase</keyword>
<evidence type="ECO:0000259" key="12">
    <source>
        <dbReference type="Pfam" id="PF00535"/>
    </source>
</evidence>
<keyword evidence="11" id="KW-1133">Transmembrane helix</keyword>
<evidence type="ECO:0000256" key="8">
    <source>
        <dbReference type="ARBA" id="ARBA00037904"/>
    </source>
</evidence>
<protein>
    <recommendedName>
        <fullName evidence="10">4,4'-diaponeurosporenoate glycosyltransferase</fullName>
    </recommendedName>
</protein>
<keyword evidence="4 13" id="KW-0808">Transferase</keyword>
<dbReference type="GO" id="GO:0016757">
    <property type="term" value="F:glycosyltransferase activity"/>
    <property type="evidence" value="ECO:0007669"/>
    <property type="project" value="UniProtKB-KW"/>
</dbReference>
<dbReference type="AlphaFoldDB" id="A0A5C6VQE6"/>